<proteinExistence type="predicted"/>
<organism evidence="2 3">
    <name type="scientific">Linnemannia hyalina</name>
    <dbReference type="NCBI Taxonomy" id="64524"/>
    <lineage>
        <taxon>Eukaryota</taxon>
        <taxon>Fungi</taxon>
        <taxon>Fungi incertae sedis</taxon>
        <taxon>Mucoromycota</taxon>
        <taxon>Mortierellomycotina</taxon>
        <taxon>Mortierellomycetes</taxon>
        <taxon>Mortierellales</taxon>
        <taxon>Mortierellaceae</taxon>
        <taxon>Linnemannia</taxon>
    </lineage>
</organism>
<name>A0A9P7Y1Y3_9FUNG</name>
<evidence type="ECO:0000313" key="3">
    <source>
        <dbReference type="Proteomes" id="UP000707451"/>
    </source>
</evidence>
<dbReference type="PROSITE" id="PS50181">
    <property type="entry name" value="FBOX"/>
    <property type="match status" value="1"/>
</dbReference>
<protein>
    <recommendedName>
        <fullName evidence="1">F-box domain-containing protein</fullName>
    </recommendedName>
</protein>
<reference evidence="2" key="1">
    <citation type="submission" date="2021-06" db="EMBL/GenBank/DDBJ databases">
        <title>Genome Sequence of Mortierella hyaline Strain SCG-10, a Cold-Adapted, Nitrate-Reducing Fungus Isolated from Soil in Minnesota, USA.</title>
        <authorList>
            <person name="Aldossari N."/>
        </authorList>
    </citation>
    <scope>NUCLEOTIDE SEQUENCE</scope>
    <source>
        <strain evidence="2">SCG-10</strain>
    </source>
</reference>
<dbReference type="InterPro" id="IPR036047">
    <property type="entry name" value="F-box-like_dom_sf"/>
</dbReference>
<dbReference type="AlphaFoldDB" id="A0A9P7Y1Y3"/>
<dbReference type="Pfam" id="PF12937">
    <property type="entry name" value="F-box-like"/>
    <property type="match status" value="1"/>
</dbReference>
<feature type="domain" description="F-box" evidence="1">
    <location>
        <begin position="1"/>
        <end position="53"/>
    </location>
</feature>
<accession>A0A9P7Y1Y3</accession>
<dbReference type="Proteomes" id="UP000707451">
    <property type="component" value="Unassembled WGS sequence"/>
</dbReference>
<dbReference type="OrthoDB" id="2446972at2759"/>
<gene>
    <name evidence="2" type="ORF">KI688_008798</name>
</gene>
<keyword evidence="3" id="KW-1185">Reference proteome</keyword>
<evidence type="ECO:0000259" key="1">
    <source>
        <dbReference type="PROSITE" id="PS50181"/>
    </source>
</evidence>
<comment type="caution">
    <text evidence="2">The sequence shown here is derived from an EMBL/GenBank/DDBJ whole genome shotgun (WGS) entry which is preliminary data.</text>
</comment>
<sequence length="467" mass="53377">MQTLPPEVLLQIGLYLNAKTSLTCMTVCREWRMAFTPSLCRVVNSCERLWRSILHSIPFGELPSLFSKHNQWIRDLNMDDVAILNAALKANLTTLQSLTFSNVDLNQTMAVWAFVLSDPGLQQLAFNSVLPVDKFAITITTTSYPLRLVYNLTRASESFLISTFSTLTKIRHLHIGMYADDYLHTLSTLVAKDLSAIETARVRFPNIRTVCIKAGNVENPTAMFQQLSTIFPAMECLGARRVYWWEKKVTKMPFLVRLEVGLISPTDLNAISSTYSNALVYLRFSLRDNWSAEVCQILAACARLRECLGDGHVVLAEDIINGPTWTSRIETRFTRRTAAGKEAQDHQKALHAMQQQVYANLAQLRNLVKINFGWSYTYDNIRYDRNKWATKLIDKLHRSDIETGIDFSQESGFGQVVSLPSLKKIKLRKFCETQAIGSSQQSWMMEGWEMRETWKEHIYTLVAHRRA</sequence>
<dbReference type="EMBL" id="JAHRHY010000003">
    <property type="protein sequence ID" value="KAG9071252.1"/>
    <property type="molecule type" value="Genomic_DNA"/>
</dbReference>
<evidence type="ECO:0000313" key="2">
    <source>
        <dbReference type="EMBL" id="KAG9071252.1"/>
    </source>
</evidence>
<dbReference type="InterPro" id="IPR001810">
    <property type="entry name" value="F-box_dom"/>
</dbReference>
<dbReference type="SMART" id="SM00256">
    <property type="entry name" value="FBOX"/>
    <property type="match status" value="1"/>
</dbReference>
<dbReference type="Gene3D" id="1.20.1280.50">
    <property type="match status" value="1"/>
</dbReference>
<dbReference type="SUPFAM" id="SSF81383">
    <property type="entry name" value="F-box domain"/>
    <property type="match status" value="1"/>
</dbReference>